<evidence type="ECO:0000256" key="2">
    <source>
        <dbReference type="ARBA" id="ARBA00022840"/>
    </source>
</evidence>
<dbReference type="PROSITE" id="PS51456">
    <property type="entry name" value="MYOSIN_MOTOR"/>
    <property type="match status" value="1"/>
</dbReference>
<evidence type="ECO:0000256" key="5">
    <source>
        <dbReference type="ARBA" id="ARBA00023203"/>
    </source>
</evidence>
<dbReference type="Gene3D" id="3.40.850.10">
    <property type="entry name" value="Kinesin motor domain"/>
    <property type="match status" value="1"/>
</dbReference>
<dbReference type="GO" id="GO:0051015">
    <property type="term" value="F:actin filament binding"/>
    <property type="evidence" value="ECO:0007669"/>
    <property type="project" value="TreeGrafter"/>
</dbReference>
<evidence type="ECO:0000256" key="7">
    <source>
        <dbReference type="SAM" id="MobiDB-lite"/>
    </source>
</evidence>
<dbReference type="Pfam" id="PF00063">
    <property type="entry name" value="Myosin_head"/>
    <property type="match status" value="1"/>
</dbReference>
<evidence type="ECO:0000256" key="3">
    <source>
        <dbReference type="ARBA" id="ARBA00023123"/>
    </source>
</evidence>
<dbReference type="InterPro" id="IPR036961">
    <property type="entry name" value="Kinesin_motor_dom_sf"/>
</dbReference>
<dbReference type="PANTHER" id="PTHR13140">
    <property type="entry name" value="MYOSIN"/>
    <property type="match status" value="1"/>
</dbReference>
<name>A0AAW2M9I8_9LAMI</name>
<dbReference type="InterPro" id="IPR027417">
    <property type="entry name" value="P-loop_NTPase"/>
</dbReference>
<proteinExistence type="inferred from homology"/>
<dbReference type="GO" id="GO:0016020">
    <property type="term" value="C:membrane"/>
    <property type="evidence" value="ECO:0007669"/>
    <property type="project" value="TreeGrafter"/>
</dbReference>
<dbReference type="GO" id="GO:0000146">
    <property type="term" value="F:microfilament motor activity"/>
    <property type="evidence" value="ECO:0007669"/>
    <property type="project" value="TreeGrafter"/>
</dbReference>
<dbReference type="GO" id="GO:0005524">
    <property type="term" value="F:ATP binding"/>
    <property type="evidence" value="ECO:0007669"/>
    <property type="project" value="UniProtKB-KW"/>
</dbReference>
<gene>
    <name evidence="9" type="ORF">Sangu_1752100</name>
</gene>
<evidence type="ECO:0000256" key="6">
    <source>
        <dbReference type="PROSITE-ProRule" id="PRU00782"/>
    </source>
</evidence>
<organism evidence="9">
    <name type="scientific">Sesamum angustifolium</name>
    <dbReference type="NCBI Taxonomy" id="2727405"/>
    <lineage>
        <taxon>Eukaryota</taxon>
        <taxon>Viridiplantae</taxon>
        <taxon>Streptophyta</taxon>
        <taxon>Embryophyta</taxon>
        <taxon>Tracheophyta</taxon>
        <taxon>Spermatophyta</taxon>
        <taxon>Magnoliopsida</taxon>
        <taxon>eudicotyledons</taxon>
        <taxon>Gunneridae</taxon>
        <taxon>Pentapetalae</taxon>
        <taxon>asterids</taxon>
        <taxon>lamiids</taxon>
        <taxon>Lamiales</taxon>
        <taxon>Pedaliaceae</taxon>
        <taxon>Sesamum</taxon>
    </lineage>
</organism>
<dbReference type="InterPro" id="IPR001609">
    <property type="entry name" value="Myosin_head_motor_dom-like"/>
</dbReference>
<feature type="region of interest" description="Disordered" evidence="7">
    <location>
        <begin position="15"/>
        <end position="64"/>
    </location>
</feature>
<dbReference type="InterPro" id="IPR057535">
    <property type="entry name" value="MYO1-3_N_SH3"/>
</dbReference>
<comment type="caution">
    <text evidence="9">The sequence shown here is derived from an EMBL/GenBank/DDBJ whole genome shotgun (WGS) entry which is preliminary data.</text>
</comment>
<comment type="similarity">
    <text evidence="6">Belongs to the TRAFAC class myosin-kinesin ATPase superfamily. Myosin family.</text>
</comment>
<dbReference type="GO" id="GO:0007015">
    <property type="term" value="P:actin filament organization"/>
    <property type="evidence" value="ECO:0007669"/>
    <property type="project" value="TreeGrafter"/>
</dbReference>
<dbReference type="GO" id="GO:0016459">
    <property type="term" value="C:myosin complex"/>
    <property type="evidence" value="ECO:0007669"/>
    <property type="project" value="UniProtKB-KW"/>
</dbReference>
<sequence>MSPKKVFQSIKSLPVDLGSVGSSGSDRMSLSDAASGSVELSSDAAEGTANGRGDVGSENDESPYYSLDMPAKVGASLGDDGDDGNETLSLVDILRPTLACPSKECQMSIMACLVINKLQSWFQLPDGNWELGTILQTSGNESLISLAEGKTKAGPVLVAINPFKKVSLYGNDYIDAYKRKTMDSPHVYAITDTAMREMIRGNLSYGHA</sequence>
<dbReference type="EMBL" id="JACGWK010000011">
    <property type="protein sequence ID" value="KAL0326741.1"/>
    <property type="molecule type" value="Genomic_DNA"/>
</dbReference>
<keyword evidence="5 6" id="KW-0009">Actin-binding</keyword>
<reference evidence="9" key="1">
    <citation type="submission" date="2020-06" db="EMBL/GenBank/DDBJ databases">
        <authorList>
            <person name="Li T."/>
            <person name="Hu X."/>
            <person name="Zhang T."/>
            <person name="Song X."/>
            <person name="Zhang H."/>
            <person name="Dai N."/>
            <person name="Sheng W."/>
            <person name="Hou X."/>
            <person name="Wei L."/>
        </authorList>
    </citation>
    <scope>NUCLEOTIDE SEQUENCE</scope>
    <source>
        <strain evidence="9">G01</strain>
        <tissue evidence="9">Leaf</tissue>
    </source>
</reference>
<evidence type="ECO:0000256" key="1">
    <source>
        <dbReference type="ARBA" id="ARBA00022741"/>
    </source>
</evidence>
<evidence type="ECO:0000259" key="8">
    <source>
        <dbReference type="PROSITE" id="PS51456"/>
    </source>
</evidence>
<evidence type="ECO:0000256" key="4">
    <source>
        <dbReference type="ARBA" id="ARBA00023175"/>
    </source>
</evidence>
<reference evidence="9" key="2">
    <citation type="journal article" date="2024" name="Plant">
        <title>Genomic evolution and insights into agronomic trait innovations of Sesamum species.</title>
        <authorList>
            <person name="Miao H."/>
            <person name="Wang L."/>
            <person name="Qu L."/>
            <person name="Liu H."/>
            <person name="Sun Y."/>
            <person name="Le M."/>
            <person name="Wang Q."/>
            <person name="Wei S."/>
            <person name="Zheng Y."/>
            <person name="Lin W."/>
            <person name="Duan Y."/>
            <person name="Cao H."/>
            <person name="Xiong S."/>
            <person name="Wang X."/>
            <person name="Wei L."/>
            <person name="Li C."/>
            <person name="Ma Q."/>
            <person name="Ju M."/>
            <person name="Zhao R."/>
            <person name="Li G."/>
            <person name="Mu C."/>
            <person name="Tian Q."/>
            <person name="Mei H."/>
            <person name="Zhang T."/>
            <person name="Gao T."/>
            <person name="Zhang H."/>
        </authorList>
    </citation>
    <scope>NUCLEOTIDE SEQUENCE</scope>
    <source>
        <strain evidence="9">G01</strain>
    </source>
</reference>
<dbReference type="SUPFAM" id="SSF52540">
    <property type="entry name" value="P-loop containing nucleoside triphosphate hydrolases"/>
    <property type="match status" value="1"/>
</dbReference>
<protein>
    <submittedName>
        <fullName evidence="9">Myosin-1</fullName>
    </submittedName>
</protein>
<feature type="domain" description="Myosin motor" evidence="8">
    <location>
        <begin position="151"/>
        <end position="208"/>
    </location>
</feature>
<dbReference type="GO" id="GO:0005737">
    <property type="term" value="C:cytoplasm"/>
    <property type="evidence" value="ECO:0007669"/>
    <property type="project" value="TreeGrafter"/>
</dbReference>
<feature type="compositionally biased region" description="Low complexity" evidence="7">
    <location>
        <begin position="15"/>
        <end position="26"/>
    </location>
</feature>
<keyword evidence="4" id="KW-0505">Motor protein</keyword>
<dbReference type="AlphaFoldDB" id="A0AAW2M9I8"/>
<keyword evidence="2" id="KW-0067">ATP-binding</keyword>
<comment type="caution">
    <text evidence="6">Lacks conserved residue(s) required for the propagation of feature annotation.</text>
</comment>
<dbReference type="PANTHER" id="PTHR13140:SF780">
    <property type="entry name" value="MYOSIN-1"/>
    <property type="match status" value="1"/>
</dbReference>
<accession>A0AAW2M9I8</accession>
<dbReference type="Pfam" id="PF25369">
    <property type="entry name" value="SH3_VIII-1_N"/>
    <property type="match status" value="1"/>
</dbReference>
<keyword evidence="3 6" id="KW-0518">Myosin</keyword>
<keyword evidence="1" id="KW-0547">Nucleotide-binding</keyword>
<evidence type="ECO:0000313" key="9">
    <source>
        <dbReference type="EMBL" id="KAL0326741.1"/>
    </source>
</evidence>